<proteinExistence type="predicted"/>
<reference evidence="2" key="1">
    <citation type="submission" date="2022-11" db="EMBL/GenBank/DDBJ databases">
        <authorList>
            <person name="Kikuchi T."/>
        </authorList>
    </citation>
    <scope>NUCLEOTIDE SEQUENCE</scope>
    <source>
        <strain evidence="2">PS1010</strain>
    </source>
</reference>
<dbReference type="AlphaFoldDB" id="A0A9P1IVP1"/>
<dbReference type="Proteomes" id="UP001152747">
    <property type="component" value="Unassembled WGS sequence"/>
</dbReference>
<organism evidence="2 3">
    <name type="scientific">Caenorhabditis angaria</name>
    <dbReference type="NCBI Taxonomy" id="860376"/>
    <lineage>
        <taxon>Eukaryota</taxon>
        <taxon>Metazoa</taxon>
        <taxon>Ecdysozoa</taxon>
        <taxon>Nematoda</taxon>
        <taxon>Chromadorea</taxon>
        <taxon>Rhabditida</taxon>
        <taxon>Rhabditina</taxon>
        <taxon>Rhabditomorpha</taxon>
        <taxon>Rhabditoidea</taxon>
        <taxon>Rhabditidae</taxon>
        <taxon>Peloderinae</taxon>
        <taxon>Caenorhabditis</taxon>
    </lineage>
</organism>
<feature type="signal peptide" evidence="1">
    <location>
        <begin position="1"/>
        <end position="21"/>
    </location>
</feature>
<gene>
    <name evidence="2" type="ORF">CAMP_LOCUS15730</name>
</gene>
<evidence type="ECO:0000313" key="2">
    <source>
        <dbReference type="EMBL" id="CAI5453093.1"/>
    </source>
</evidence>
<accession>A0A9P1IVP1</accession>
<dbReference type="EMBL" id="CANHGI010000005">
    <property type="protein sequence ID" value="CAI5453093.1"/>
    <property type="molecule type" value="Genomic_DNA"/>
</dbReference>
<protein>
    <recommendedName>
        <fullName evidence="4">HEAT repeat domain-containing protein</fullName>
    </recommendedName>
</protein>
<evidence type="ECO:0000256" key="1">
    <source>
        <dbReference type="SAM" id="SignalP"/>
    </source>
</evidence>
<keyword evidence="3" id="KW-1185">Reference proteome</keyword>
<sequence length="154" mass="18166">MKKRFMLLATFLVALATSSKSRESNDEIFKKIENLCKAYKTTPKPEISISVFWKIKRGRSLNIYDIDAICMPNNEPPNQIARLNNILQDPKKELELLTRFAIDVAIRWPEKSKDDYIRNFKEEHPNLRDPAIRMVLQHYFEKHPEKLAEVLDNH</sequence>
<evidence type="ECO:0000313" key="3">
    <source>
        <dbReference type="Proteomes" id="UP001152747"/>
    </source>
</evidence>
<comment type="caution">
    <text evidence="2">The sequence shown here is derived from an EMBL/GenBank/DDBJ whole genome shotgun (WGS) entry which is preliminary data.</text>
</comment>
<name>A0A9P1IVP1_9PELO</name>
<feature type="chain" id="PRO_5040495641" description="HEAT repeat domain-containing protein" evidence="1">
    <location>
        <begin position="22"/>
        <end position="154"/>
    </location>
</feature>
<evidence type="ECO:0008006" key="4">
    <source>
        <dbReference type="Google" id="ProtNLM"/>
    </source>
</evidence>
<keyword evidence="1" id="KW-0732">Signal</keyword>